<evidence type="ECO:0000256" key="3">
    <source>
        <dbReference type="ARBA" id="ARBA00022989"/>
    </source>
</evidence>
<dbReference type="GO" id="GO:0016020">
    <property type="term" value="C:membrane"/>
    <property type="evidence" value="ECO:0007669"/>
    <property type="project" value="UniProtKB-SubCell"/>
</dbReference>
<evidence type="ECO:0000313" key="7">
    <source>
        <dbReference type="Proteomes" id="UP000014500"/>
    </source>
</evidence>
<keyword evidence="7" id="KW-1185">Reference proteome</keyword>
<reference evidence="6" key="2">
    <citation type="submission" date="2015-02" db="UniProtKB">
        <authorList>
            <consortium name="EnsemblMetazoa"/>
        </authorList>
    </citation>
    <scope>IDENTIFICATION</scope>
</reference>
<feature type="transmembrane region" description="Helical" evidence="5">
    <location>
        <begin position="89"/>
        <end position="114"/>
    </location>
</feature>
<evidence type="ECO:0000256" key="2">
    <source>
        <dbReference type="ARBA" id="ARBA00022692"/>
    </source>
</evidence>
<dbReference type="InterPro" id="IPR019372">
    <property type="entry name" value="LHFPL"/>
</dbReference>
<organism evidence="6 7">
    <name type="scientific">Strigamia maritima</name>
    <name type="common">European centipede</name>
    <name type="synonym">Geophilus maritimus</name>
    <dbReference type="NCBI Taxonomy" id="126957"/>
    <lineage>
        <taxon>Eukaryota</taxon>
        <taxon>Metazoa</taxon>
        <taxon>Ecdysozoa</taxon>
        <taxon>Arthropoda</taxon>
        <taxon>Myriapoda</taxon>
        <taxon>Chilopoda</taxon>
        <taxon>Pleurostigmophora</taxon>
        <taxon>Geophilomorpha</taxon>
        <taxon>Linotaeniidae</taxon>
        <taxon>Strigamia</taxon>
    </lineage>
</organism>
<dbReference type="EMBL" id="JH431174">
    <property type="status" value="NOT_ANNOTATED_CDS"/>
    <property type="molecule type" value="Genomic_DNA"/>
</dbReference>
<sequence>MRCEAGLVGRSATSWLVTFVWGAVSVAVAGASLISFVQPAWFVRQEKRLDKDVDVFMFGAFSFCYRIEDDYKCHVYGGLMDSRRSPSGVWQVCGFLYGGGCILLCCCALAALLVSALPSPELRRQAVIGVAITQTVAVVLLLVGLVLFPVGLGSLFVRRHCGEDSSPYHSGSCQMGWSYTMAIVASILAVYCPLLAFLTTYKKYESTCYYWIKQYSIL</sequence>
<evidence type="ECO:0000256" key="5">
    <source>
        <dbReference type="SAM" id="Phobius"/>
    </source>
</evidence>
<reference evidence="7" key="1">
    <citation type="submission" date="2011-05" db="EMBL/GenBank/DDBJ databases">
        <authorList>
            <person name="Richards S.R."/>
            <person name="Qu J."/>
            <person name="Jiang H."/>
            <person name="Jhangiani S.N."/>
            <person name="Agravi P."/>
            <person name="Goodspeed R."/>
            <person name="Gross S."/>
            <person name="Mandapat C."/>
            <person name="Jackson L."/>
            <person name="Mathew T."/>
            <person name="Pu L."/>
            <person name="Thornton R."/>
            <person name="Saada N."/>
            <person name="Wilczek-Boney K.B."/>
            <person name="Lee S."/>
            <person name="Kovar C."/>
            <person name="Wu Y."/>
            <person name="Scherer S.E."/>
            <person name="Worley K.C."/>
            <person name="Muzny D.M."/>
            <person name="Gibbs R."/>
        </authorList>
    </citation>
    <scope>NUCLEOTIDE SEQUENCE</scope>
    <source>
        <strain evidence="7">Brora</strain>
    </source>
</reference>
<evidence type="ECO:0000256" key="1">
    <source>
        <dbReference type="ARBA" id="ARBA00004141"/>
    </source>
</evidence>
<dbReference type="PANTHER" id="PTHR12489:SF22">
    <property type="entry name" value="SI:DKEY-35M8.1"/>
    <property type="match status" value="1"/>
</dbReference>
<proteinExistence type="predicted"/>
<feature type="transmembrane region" description="Helical" evidence="5">
    <location>
        <begin position="126"/>
        <end position="157"/>
    </location>
</feature>
<protein>
    <submittedName>
        <fullName evidence="6">Uncharacterized protein</fullName>
    </submittedName>
</protein>
<dbReference type="PhylomeDB" id="T1INH4"/>
<feature type="transmembrane region" description="Helical" evidence="5">
    <location>
        <begin position="177"/>
        <end position="198"/>
    </location>
</feature>
<dbReference type="STRING" id="126957.T1INH4"/>
<dbReference type="TCDB" id="1.A.82.1.5">
    <property type="family name" value="the lhfpl tetraspan protein (ltsp) family"/>
</dbReference>
<name>T1INH4_STRMM</name>
<dbReference type="Proteomes" id="UP000014500">
    <property type="component" value="Unassembled WGS sequence"/>
</dbReference>
<dbReference type="EnsemblMetazoa" id="SMAR002551-RA">
    <property type="protein sequence ID" value="SMAR002551-PA"/>
    <property type="gene ID" value="SMAR002551"/>
</dbReference>
<dbReference type="eggNOG" id="KOG4026">
    <property type="taxonomic scope" value="Eukaryota"/>
</dbReference>
<dbReference type="HOGENOM" id="CLU_084868_2_0_1"/>
<comment type="subcellular location">
    <subcellularLocation>
        <location evidence="1">Membrane</location>
        <topology evidence="1">Multi-pass membrane protein</topology>
    </subcellularLocation>
</comment>
<dbReference type="Pfam" id="PF10242">
    <property type="entry name" value="L_HMGIC_fpl"/>
    <property type="match status" value="1"/>
</dbReference>
<keyword evidence="2 5" id="KW-0812">Transmembrane</keyword>
<evidence type="ECO:0000256" key="4">
    <source>
        <dbReference type="ARBA" id="ARBA00023136"/>
    </source>
</evidence>
<keyword evidence="4 5" id="KW-0472">Membrane</keyword>
<feature type="transmembrane region" description="Helical" evidence="5">
    <location>
        <begin position="12"/>
        <end position="37"/>
    </location>
</feature>
<keyword evidence="3 5" id="KW-1133">Transmembrane helix</keyword>
<dbReference type="PANTHER" id="PTHR12489">
    <property type="entry name" value="LIPOMA HMGIC FUSION PARTNER-LIKE PROTEIN"/>
    <property type="match status" value="1"/>
</dbReference>
<evidence type="ECO:0000313" key="6">
    <source>
        <dbReference type="EnsemblMetazoa" id="SMAR002551-PA"/>
    </source>
</evidence>
<accession>T1INH4</accession>
<dbReference type="AlphaFoldDB" id="T1INH4"/>
<dbReference type="OMA" id="CVSCFWV"/>